<organism evidence="6 7">
    <name type="scientific">Effrenium voratum</name>
    <dbReference type="NCBI Taxonomy" id="2562239"/>
    <lineage>
        <taxon>Eukaryota</taxon>
        <taxon>Sar</taxon>
        <taxon>Alveolata</taxon>
        <taxon>Dinophyceae</taxon>
        <taxon>Suessiales</taxon>
        <taxon>Symbiodiniaceae</taxon>
        <taxon>Effrenium</taxon>
    </lineage>
</organism>
<evidence type="ECO:0000313" key="7">
    <source>
        <dbReference type="Proteomes" id="UP001178507"/>
    </source>
</evidence>
<comment type="subunit">
    <text evidence="4 5">Homodimer.</text>
</comment>
<comment type="similarity">
    <text evidence="4 5">Belongs to the kynureninase family.</text>
</comment>
<dbReference type="Proteomes" id="UP001178507">
    <property type="component" value="Unassembled WGS sequence"/>
</dbReference>
<dbReference type="EC" id="3.7.1.3" evidence="4 5"/>
<dbReference type="GO" id="GO:0097053">
    <property type="term" value="P:L-kynurenine catabolic process"/>
    <property type="evidence" value="ECO:0007669"/>
    <property type="project" value="UniProtKB-UniRule"/>
</dbReference>
<feature type="binding site" evidence="4">
    <location>
        <position position="271"/>
    </location>
    <ligand>
        <name>pyridoxal 5'-phosphate</name>
        <dbReference type="ChEBI" id="CHEBI:597326"/>
    </ligand>
</feature>
<evidence type="ECO:0000256" key="3">
    <source>
        <dbReference type="ARBA" id="ARBA00022898"/>
    </source>
</evidence>
<keyword evidence="1 4" id="KW-0662">Pyridine nucleotide biosynthesis</keyword>
<dbReference type="SUPFAM" id="SSF53383">
    <property type="entry name" value="PLP-dependent transferases"/>
    <property type="match status" value="1"/>
</dbReference>
<feature type="binding site" evidence="4">
    <location>
        <position position="274"/>
    </location>
    <ligand>
        <name>pyridoxal 5'-phosphate</name>
        <dbReference type="ChEBI" id="CHEBI:597326"/>
    </ligand>
</feature>
<evidence type="ECO:0000256" key="5">
    <source>
        <dbReference type="PIRNR" id="PIRNR038800"/>
    </source>
</evidence>
<dbReference type="Gene3D" id="3.40.640.10">
    <property type="entry name" value="Type I PLP-dependent aspartate aminotransferase-like (Major domain)"/>
    <property type="match status" value="1"/>
</dbReference>
<dbReference type="GO" id="GO:0043420">
    <property type="term" value="P:anthranilate metabolic process"/>
    <property type="evidence" value="ECO:0007669"/>
    <property type="project" value="UniProtKB-UniRule"/>
</dbReference>
<feature type="binding site" evidence="4">
    <location>
        <position position="159"/>
    </location>
    <ligand>
        <name>pyridoxal 5'-phosphate</name>
        <dbReference type="ChEBI" id="CHEBI:597326"/>
    </ligand>
</feature>
<dbReference type="InterPro" id="IPR015421">
    <property type="entry name" value="PyrdxlP-dep_Trfase_major"/>
</dbReference>
<reference evidence="6" key="1">
    <citation type="submission" date="2023-08" db="EMBL/GenBank/DDBJ databases">
        <authorList>
            <person name="Chen Y."/>
            <person name="Shah S."/>
            <person name="Dougan E. K."/>
            <person name="Thang M."/>
            <person name="Chan C."/>
        </authorList>
    </citation>
    <scope>NUCLEOTIDE SEQUENCE</scope>
</reference>
<comment type="function">
    <text evidence="4 5">Catalyzes the cleavage of L-kynurenine (L-Kyn) and L-3-hydroxykynurenine (L-3OHKyn) into anthranilic acid (AA) and 3-hydroxyanthranilic acid (3-OHAA), respectively.</text>
</comment>
<dbReference type="GO" id="GO:0030429">
    <property type="term" value="F:kynureninase activity"/>
    <property type="evidence" value="ECO:0007669"/>
    <property type="project" value="UniProtKB-UniRule"/>
</dbReference>
<keyword evidence="2 4" id="KW-0378">Hydrolase</keyword>
<accession>A0AA36I9L9</accession>
<dbReference type="PANTHER" id="PTHR14084">
    <property type="entry name" value="KYNURENINASE"/>
    <property type="match status" value="1"/>
</dbReference>
<comment type="pathway">
    <text evidence="4 5">Amino-acid degradation; L-kynurenine degradation; L-alanine and anthranilate from L-kynurenine: step 1/1.</text>
</comment>
<comment type="subcellular location">
    <subcellularLocation>
        <location evidence="4 5">Cytoplasm</location>
    </subcellularLocation>
</comment>
<comment type="caution">
    <text evidence="4">Lacks conserved residue(s) required for the propagation of feature annotation.</text>
</comment>
<dbReference type="FunFam" id="3.40.640.10:FF:000031">
    <property type="entry name" value="Kynureninase"/>
    <property type="match status" value="1"/>
</dbReference>
<dbReference type="PANTHER" id="PTHR14084:SF0">
    <property type="entry name" value="KYNURENINASE"/>
    <property type="match status" value="1"/>
</dbReference>
<proteinExistence type="inferred from homology"/>
<name>A0AA36I9L9_9DINO</name>
<evidence type="ECO:0000256" key="2">
    <source>
        <dbReference type="ARBA" id="ARBA00022801"/>
    </source>
</evidence>
<dbReference type="InterPro" id="IPR015424">
    <property type="entry name" value="PyrdxlP-dep_Trfase"/>
</dbReference>
<feature type="binding site" evidence="4">
    <location>
        <position position="158"/>
    </location>
    <ligand>
        <name>pyridoxal 5'-phosphate</name>
        <dbReference type="ChEBI" id="CHEBI:597326"/>
    </ligand>
</feature>
<dbReference type="InterPro" id="IPR010111">
    <property type="entry name" value="Kynureninase"/>
</dbReference>
<feature type="modified residue" description="N6-(pyridoxal phosphate)lysine" evidence="4">
    <location>
        <position position="297"/>
    </location>
</feature>
<dbReference type="NCBIfam" id="TIGR01814">
    <property type="entry name" value="kynureninase"/>
    <property type="match status" value="1"/>
</dbReference>
<keyword evidence="7" id="KW-1185">Reference proteome</keyword>
<dbReference type="Gene3D" id="3.90.1150.10">
    <property type="entry name" value="Aspartate Aminotransferase, domain 1"/>
    <property type="match status" value="1"/>
</dbReference>
<keyword evidence="3 4" id="KW-0663">Pyridoxal phosphate</keyword>
<comment type="catalytic activity">
    <reaction evidence="4 5">
        <text>L-kynurenine + H2O = anthranilate + L-alanine + H(+)</text>
        <dbReference type="Rhea" id="RHEA:16813"/>
        <dbReference type="ChEBI" id="CHEBI:15377"/>
        <dbReference type="ChEBI" id="CHEBI:15378"/>
        <dbReference type="ChEBI" id="CHEBI:16567"/>
        <dbReference type="ChEBI" id="CHEBI:57959"/>
        <dbReference type="ChEBI" id="CHEBI:57972"/>
        <dbReference type="EC" id="3.7.1.3"/>
    </reaction>
</comment>
<feature type="binding site" evidence="4">
    <location>
        <position position="354"/>
    </location>
    <ligand>
        <name>pyridoxal 5'-phosphate</name>
        <dbReference type="ChEBI" id="CHEBI:597326"/>
    </ligand>
</feature>
<dbReference type="AlphaFoldDB" id="A0AA36I9L9"/>
<dbReference type="EMBL" id="CAUJNA010001024">
    <property type="protein sequence ID" value="CAJ1383540.1"/>
    <property type="molecule type" value="Genomic_DNA"/>
</dbReference>
<comment type="catalytic activity">
    <reaction evidence="5">
        <text>3-hydroxy-L-kynurenine + H2O = 3-hydroxyanthranilate + L-alanine + H(+)</text>
        <dbReference type="Rhea" id="RHEA:25143"/>
        <dbReference type="ChEBI" id="CHEBI:15377"/>
        <dbReference type="ChEBI" id="CHEBI:15378"/>
        <dbReference type="ChEBI" id="CHEBI:36559"/>
        <dbReference type="ChEBI" id="CHEBI:57972"/>
        <dbReference type="ChEBI" id="CHEBI:58125"/>
        <dbReference type="EC" id="3.7.1.3"/>
    </reaction>
</comment>
<dbReference type="GO" id="GO:0005737">
    <property type="term" value="C:cytoplasm"/>
    <property type="evidence" value="ECO:0007669"/>
    <property type="project" value="UniProtKB-SubCell"/>
</dbReference>
<evidence type="ECO:0000256" key="1">
    <source>
        <dbReference type="ARBA" id="ARBA00022642"/>
    </source>
</evidence>
<dbReference type="Pfam" id="PF22580">
    <property type="entry name" value="KYNU_C"/>
    <property type="match status" value="1"/>
</dbReference>
<feature type="binding site" evidence="4">
    <location>
        <position position="326"/>
    </location>
    <ligand>
        <name>pyridoxal 5'-phosphate</name>
        <dbReference type="ChEBI" id="CHEBI:597326"/>
    </ligand>
</feature>
<comment type="cofactor">
    <cofactor evidence="4 5">
        <name>pyridoxal 5'-phosphate</name>
        <dbReference type="ChEBI" id="CHEBI:597326"/>
    </cofactor>
</comment>
<comment type="caution">
    <text evidence="6">The sequence shown here is derived from an EMBL/GenBank/DDBJ whole genome shotgun (WGS) entry which is preliminary data.</text>
</comment>
<keyword evidence="4 5" id="KW-0963">Cytoplasm</keyword>
<dbReference type="GO" id="GO:0019805">
    <property type="term" value="P:quinolinate biosynthetic process"/>
    <property type="evidence" value="ECO:0007669"/>
    <property type="project" value="UniProtKB-UniRule"/>
</dbReference>
<dbReference type="InterPro" id="IPR015422">
    <property type="entry name" value="PyrdxlP-dep_Trfase_small"/>
</dbReference>
<dbReference type="GO" id="GO:0034354">
    <property type="term" value="P:'de novo' NAD+ biosynthetic process from L-tryptophan"/>
    <property type="evidence" value="ECO:0007669"/>
    <property type="project" value="UniProtKB-UniRule"/>
</dbReference>
<evidence type="ECO:0000313" key="6">
    <source>
        <dbReference type="EMBL" id="CAJ1383540.1"/>
    </source>
</evidence>
<dbReference type="HAMAP" id="MF_01970">
    <property type="entry name" value="Kynureninase"/>
    <property type="match status" value="1"/>
</dbReference>
<feature type="binding site" evidence="4">
    <location>
        <position position="296"/>
    </location>
    <ligand>
        <name>pyridoxal 5'-phosphate</name>
        <dbReference type="ChEBI" id="CHEBI:597326"/>
    </ligand>
</feature>
<dbReference type="GO" id="GO:0019441">
    <property type="term" value="P:L-tryptophan catabolic process to kynurenine"/>
    <property type="evidence" value="ECO:0007669"/>
    <property type="project" value="TreeGrafter"/>
</dbReference>
<sequence length="486" mass="52897">MNGNSHEALASEGTVSQAWLSSLDGEKARQGLKAVAQALGKELAAPEVAQALDKKLSQLPSNQRTSFLVPRNGDLPGTDPSLAPGDEECTYLVGNSLGLQPARTKQLVIEELDKWAHLGVNGHFTGNRPWMPIDENVIEQSAALVGATKSEVAIMNSLTMNLHLLFVSFYRPDGKRKKIMYEASAFGSDYFVFESQARIHGLDPKEVLLPVQARAGEELLRTEDVVKAIEAAGDSLATVCFGTVQYYTGQYFDVAAITRATHKVGATALWDCAHAAGNVDLKLHDWEVDGACWCNYKYLNSGPGAIGGFFVHSKHHGKGLPLMAGWWGQKQATRFNMEHNWDPEADAGAWRLSNPPVLQTVALLASLEVFARTSMAELRGKSMLLTAYLEFCLSDLFGADLSVITPAEPAARGCQLSLKFSEAEACLATFGALEKRGIVVDHRKPNVIRVAPAPLYNSFRDVQHFCTAFREALNEAAEPAKKRAKA</sequence>
<gene>
    <name evidence="4" type="primary">KYNU</name>
    <name evidence="6" type="ORF">EVOR1521_LOCUS10638</name>
</gene>
<protein>
    <recommendedName>
        <fullName evidence="4 5">Kynureninase</fullName>
        <ecNumber evidence="4 5">3.7.1.3</ecNumber>
    </recommendedName>
    <alternativeName>
        <fullName evidence="4">L-kynurenine hydrolase</fullName>
    </alternativeName>
</protein>
<dbReference type="PIRSF" id="PIRSF038800">
    <property type="entry name" value="KYNU"/>
    <property type="match status" value="1"/>
</dbReference>
<dbReference type="GO" id="GO:0030170">
    <property type="term" value="F:pyridoxal phosphate binding"/>
    <property type="evidence" value="ECO:0007669"/>
    <property type="project" value="UniProtKB-UniRule"/>
</dbReference>
<comment type="pathway">
    <text evidence="4 5">Cofactor biosynthesis; NAD(+) biosynthesis; quinolinate from L-kynurenine: step 2/3.</text>
</comment>
<evidence type="ECO:0000256" key="4">
    <source>
        <dbReference type="HAMAP-Rule" id="MF_03017"/>
    </source>
</evidence>